<feature type="region of interest" description="Disordered" evidence="1">
    <location>
        <begin position="22"/>
        <end position="100"/>
    </location>
</feature>
<evidence type="ECO:0000256" key="2">
    <source>
        <dbReference type="SAM" id="SignalP"/>
    </source>
</evidence>
<gene>
    <name evidence="3" type="ORF">H8S59_22050</name>
</gene>
<feature type="compositionally biased region" description="Gly residues" evidence="1">
    <location>
        <begin position="73"/>
        <end position="100"/>
    </location>
</feature>
<evidence type="ECO:0008006" key="5">
    <source>
        <dbReference type="Google" id="ProtNLM"/>
    </source>
</evidence>
<evidence type="ECO:0000256" key="1">
    <source>
        <dbReference type="SAM" id="MobiDB-lite"/>
    </source>
</evidence>
<accession>A0ABR7B5K3</accession>
<dbReference type="RefSeq" id="WP_095098859.1">
    <property type="nucleotide sequence ID" value="NZ_JACONW010000144.1"/>
</dbReference>
<name>A0ABR7B5K3_9PSED</name>
<comment type="caution">
    <text evidence="3">The sequence shown here is derived from an EMBL/GenBank/DDBJ whole genome shotgun (WGS) entry which is preliminary data.</text>
</comment>
<evidence type="ECO:0000313" key="3">
    <source>
        <dbReference type="EMBL" id="MBC3952466.1"/>
    </source>
</evidence>
<keyword evidence="2" id="KW-0732">Signal</keyword>
<dbReference type="Proteomes" id="UP000651852">
    <property type="component" value="Unassembled WGS sequence"/>
</dbReference>
<feature type="signal peptide" evidence="2">
    <location>
        <begin position="1"/>
        <end position="24"/>
    </location>
</feature>
<feature type="chain" id="PRO_5045478783" description="Serine protease" evidence="2">
    <location>
        <begin position="25"/>
        <end position="100"/>
    </location>
</feature>
<proteinExistence type="predicted"/>
<reference evidence="3 4" key="1">
    <citation type="submission" date="2020-08" db="EMBL/GenBank/DDBJ databases">
        <title>Putative novel bacterial strains isolated from necrotic wheat leaf tissues caused by Xanthomonas translucens.</title>
        <authorList>
            <person name="Tambong J.T."/>
        </authorList>
    </citation>
    <scope>NUCLEOTIDE SEQUENCE [LARGE SCALE GENOMIC DNA]</scope>
    <source>
        <strain evidence="3 4">DOAB 1069</strain>
    </source>
</reference>
<organism evidence="3 4">
    <name type="scientific">Pseudomonas folii</name>
    <dbReference type="NCBI Taxonomy" id="2762593"/>
    <lineage>
        <taxon>Bacteria</taxon>
        <taxon>Pseudomonadati</taxon>
        <taxon>Pseudomonadota</taxon>
        <taxon>Gammaproteobacteria</taxon>
        <taxon>Pseudomonadales</taxon>
        <taxon>Pseudomonadaceae</taxon>
        <taxon>Pseudomonas</taxon>
    </lineage>
</organism>
<evidence type="ECO:0000313" key="4">
    <source>
        <dbReference type="Proteomes" id="UP000651852"/>
    </source>
</evidence>
<sequence length="100" mass="9351">MNKSRLTALALASLMTVATGAAMAGSTGPTNPVDGSAKTPPPVLKKNTDGSSSGAEGTSPGTKGMDPEPQKGGAEGGGMKNDQGMGGSGGGGEGGSSGSK</sequence>
<dbReference type="EMBL" id="JACONW010000144">
    <property type="protein sequence ID" value="MBC3952466.1"/>
    <property type="molecule type" value="Genomic_DNA"/>
</dbReference>
<protein>
    <recommendedName>
        <fullName evidence="5">Serine protease</fullName>
    </recommendedName>
</protein>
<keyword evidence="4" id="KW-1185">Reference proteome</keyword>
<feature type="compositionally biased region" description="Polar residues" evidence="1">
    <location>
        <begin position="49"/>
        <end position="61"/>
    </location>
</feature>